<evidence type="ECO:0000256" key="2">
    <source>
        <dbReference type="SAM" id="MobiDB-lite"/>
    </source>
</evidence>
<protein>
    <recommendedName>
        <fullName evidence="3">Rab-GAP TBC domain-containing protein</fullName>
    </recommendedName>
</protein>
<organism evidence="4 5">
    <name type="scientific">Hibiscus sabdariffa</name>
    <name type="common">roselle</name>
    <dbReference type="NCBI Taxonomy" id="183260"/>
    <lineage>
        <taxon>Eukaryota</taxon>
        <taxon>Viridiplantae</taxon>
        <taxon>Streptophyta</taxon>
        <taxon>Embryophyta</taxon>
        <taxon>Tracheophyta</taxon>
        <taxon>Spermatophyta</taxon>
        <taxon>Magnoliopsida</taxon>
        <taxon>eudicotyledons</taxon>
        <taxon>Gunneridae</taxon>
        <taxon>Pentapetalae</taxon>
        <taxon>rosids</taxon>
        <taxon>malvids</taxon>
        <taxon>Malvales</taxon>
        <taxon>Malvaceae</taxon>
        <taxon>Malvoideae</taxon>
        <taxon>Hibiscus</taxon>
    </lineage>
</organism>
<dbReference type="InterPro" id="IPR035969">
    <property type="entry name" value="Rab-GAP_TBC_sf"/>
</dbReference>
<evidence type="ECO:0000259" key="3">
    <source>
        <dbReference type="PROSITE" id="PS50086"/>
    </source>
</evidence>
<proteinExistence type="predicted"/>
<dbReference type="PANTHER" id="PTHR22957:SF337">
    <property type="entry name" value="TBC1 DOMAIN FAMILY MEMBER 5"/>
    <property type="match status" value="1"/>
</dbReference>
<dbReference type="PROSITE" id="PS50086">
    <property type="entry name" value="TBC_RABGAP"/>
    <property type="match status" value="1"/>
</dbReference>
<feature type="region of interest" description="Disordered" evidence="2">
    <location>
        <begin position="523"/>
        <end position="545"/>
    </location>
</feature>
<accession>A0ABR2Q3T5</accession>
<feature type="compositionally biased region" description="Basic residues" evidence="2">
    <location>
        <begin position="536"/>
        <end position="545"/>
    </location>
</feature>
<sequence length="933" mass="103712">MSEEIVQEEAPSLSCVVSAENRGLGSLRSVRWRLNLGILPPSPSVDDLRRVTADSRRRYAGLRRQLLVDPHVAKHGGSNSPDLVMDNPLSQNPDSTWGRFFRNAELEKMVSQDLSRLYPELGSYFQAPGCQGMLRRILLLWCLKHPESGYRQGMHELLAPLLYVLNVDIERLSEVRKIHEDHFIDKFDGLSFEENDVTYSFDFKKVLDSMEDEVGSQGNSKKVRSLDELDPEIQTIILLTDAYGAEGELGIVLSEKFMEHDAYCMFEALMSGAGGSVAMADFFSPIPAGESQSGLPPVIEASVAFYHLLSIVDSSLHSHLVELGVEPQYFALRWLRVLFGREFSLRDLLVVWDEILTADNNPLHKDSGNEESSCFNVLNSHRGALIAAMAVSMILYVRSSLFATENATTCLQRLLNFPENINLKKLVAKAKSLQILALDSKLSSSSSFIFDVAYNRSKSAVSGHNLSPGPVSPTTPLSLVPDSYWEEKWRVLHKAEELRQDSLDKQAPSGKRRWSDKVKLVLSRTESEPSPARAEKYKKGHRSSVRRSLLEDLSRHLGWEEDTETVDCFDTSNLEDRHSIEVQVEGQNETSIDSICTAEERCESGSGTSVSEENSSVFSDPASSGSSTTNDHENDTEKSSVASNLSADEIDDRRLNNPEDSPLPVSSPPEDVLLNYPHENESSGKMVSALKQRRHLSGRFQWLLKLGRNNVSQEASDKGVINETAKSANRDSKSNTADSSTACAPRSSSPTIQRDVVDQNVMGTLKNLGQSMLEHIQVLESVFQQDRVQVGSLDNSAKSNLVGKGQVTAMTALKELRKISNLLSEMLQMAPGLQSMRSWALGPQMAWVDEPVDRVEAGLDSGHPAFSDLKGVGVFAKRLFCLIDLDLVFALHCLSWLFQSTGNENLRWRDIFCFLTGVIHRLFPSQVLSGFEP</sequence>
<feature type="region of interest" description="Disordered" evidence="2">
    <location>
        <begin position="600"/>
        <end position="687"/>
    </location>
</feature>
<evidence type="ECO:0000313" key="4">
    <source>
        <dbReference type="EMBL" id="KAK8995146.1"/>
    </source>
</evidence>
<dbReference type="EMBL" id="JBBPBN010000046">
    <property type="protein sequence ID" value="KAK8995146.1"/>
    <property type="molecule type" value="Genomic_DNA"/>
</dbReference>
<keyword evidence="5" id="KW-1185">Reference proteome</keyword>
<name>A0ABR2Q3T5_9ROSI</name>
<gene>
    <name evidence="4" type="ORF">V6N11_069594</name>
</gene>
<dbReference type="InterPro" id="IPR000195">
    <property type="entry name" value="Rab-GAP-TBC_dom"/>
</dbReference>
<dbReference type="SMART" id="SM00164">
    <property type="entry name" value="TBC"/>
    <property type="match status" value="1"/>
</dbReference>
<feature type="compositionally biased region" description="Polar residues" evidence="2">
    <location>
        <begin position="605"/>
        <end position="629"/>
    </location>
</feature>
<dbReference type="PANTHER" id="PTHR22957">
    <property type="entry name" value="TBC1 DOMAIN FAMILY MEMBER GTPASE-ACTIVATING PROTEIN"/>
    <property type="match status" value="1"/>
</dbReference>
<dbReference type="Gene3D" id="1.10.8.270">
    <property type="entry name" value="putative rabgap domain of human tbc1 domain family member 14 like domains"/>
    <property type="match status" value="1"/>
</dbReference>
<dbReference type="Proteomes" id="UP001396334">
    <property type="component" value="Unassembled WGS sequence"/>
</dbReference>
<dbReference type="SUPFAM" id="SSF47923">
    <property type="entry name" value="Ypt/Rab-GAP domain of gyp1p"/>
    <property type="match status" value="2"/>
</dbReference>
<dbReference type="Gene3D" id="1.10.472.80">
    <property type="entry name" value="Ypt/Rab-GAP domain of gyp1p, domain 3"/>
    <property type="match status" value="1"/>
</dbReference>
<evidence type="ECO:0000313" key="5">
    <source>
        <dbReference type="Proteomes" id="UP001396334"/>
    </source>
</evidence>
<feature type="domain" description="Rab-GAP TBC" evidence="3">
    <location>
        <begin position="22"/>
        <end position="359"/>
    </location>
</feature>
<feature type="region of interest" description="Disordered" evidence="2">
    <location>
        <begin position="713"/>
        <end position="751"/>
    </location>
</feature>
<reference evidence="4 5" key="1">
    <citation type="journal article" date="2024" name="G3 (Bethesda)">
        <title>Genome assembly of Hibiscus sabdariffa L. provides insights into metabolisms of medicinal natural products.</title>
        <authorList>
            <person name="Kim T."/>
        </authorList>
    </citation>
    <scope>NUCLEOTIDE SEQUENCE [LARGE SCALE GENOMIC DNA]</scope>
    <source>
        <strain evidence="4">TK-2024</strain>
        <tissue evidence="4">Old leaves</tissue>
    </source>
</reference>
<evidence type="ECO:0000256" key="1">
    <source>
        <dbReference type="ARBA" id="ARBA00022468"/>
    </source>
</evidence>
<feature type="compositionally biased region" description="Polar residues" evidence="2">
    <location>
        <begin position="734"/>
        <end position="751"/>
    </location>
</feature>
<comment type="caution">
    <text evidence="4">The sequence shown here is derived from an EMBL/GenBank/DDBJ whole genome shotgun (WGS) entry which is preliminary data.</text>
</comment>
<dbReference type="Pfam" id="PF00566">
    <property type="entry name" value="RabGAP-TBC"/>
    <property type="match status" value="2"/>
</dbReference>
<keyword evidence="1" id="KW-0343">GTPase activation</keyword>